<gene>
    <name evidence="2" type="ORF">J2738_001624</name>
</gene>
<organism evidence="2 3">
    <name type="scientific">Variovorax paradoxus</name>
    <dbReference type="NCBI Taxonomy" id="34073"/>
    <lineage>
        <taxon>Bacteria</taxon>
        <taxon>Pseudomonadati</taxon>
        <taxon>Pseudomonadota</taxon>
        <taxon>Betaproteobacteria</taxon>
        <taxon>Burkholderiales</taxon>
        <taxon>Comamonadaceae</taxon>
        <taxon>Variovorax</taxon>
    </lineage>
</organism>
<sequence>MLFDLMIIWNSFVLMTSPLSVALVSALHASGRGQVKSGKCWYRGGALSFKPGFAVPICARPGALATMGLQSSRGVEAPFINMRDKIIGAIGIVWGGGMLLKWLMSGPPAGIGGYQGGQTAGALLGAVMLVAGLYRFFKRSD</sequence>
<feature type="transmembrane region" description="Helical" evidence="1">
    <location>
        <begin position="116"/>
        <end position="137"/>
    </location>
</feature>
<keyword evidence="1" id="KW-1133">Transmembrane helix</keyword>
<feature type="transmembrane region" description="Helical" evidence="1">
    <location>
        <begin position="86"/>
        <end position="104"/>
    </location>
</feature>
<dbReference type="EMBL" id="JAVDQZ010000002">
    <property type="protein sequence ID" value="MDR6425495.1"/>
    <property type="molecule type" value="Genomic_DNA"/>
</dbReference>
<protein>
    <submittedName>
        <fullName evidence="2">Uncharacterized protein</fullName>
    </submittedName>
</protein>
<dbReference type="AlphaFoldDB" id="A0AAE4BXJ9"/>
<feature type="transmembrane region" description="Helical" evidence="1">
    <location>
        <begin position="6"/>
        <end position="29"/>
    </location>
</feature>
<evidence type="ECO:0000313" key="2">
    <source>
        <dbReference type="EMBL" id="MDR6425495.1"/>
    </source>
</evidence>
<comment type="caution">
    <text evidence="2">The sequence shown here is derived from an EMBL/GenBank/DDBJ whole genome shotgun (WGS) entry which is preliminary data.</text>
</comment>
<dbReference type="Proteomes" id="UP001184828">
    <property type="component" value="Unassembled WGS sequence"/>
</dbReference>
<keyword evidence="1" id="KW-0812">Transmembrane</keyword>
<evidence type="ECO:0000313" key="3">
    <source>
        <dbReference type="Proteomes" id="UP001184828"/>
    </source>
</evidence>
<dbReference type="RefSeq" id="WP_225613009.1">
    <property type="nucleotide sequence ID" value="NZ_JAVDQZ010000002.1"/>
</dbReference>
<name>A0AAE4BXJ9_VARPD</name>
<keyword evidence="1" id="KW-0472">Membrane</keyword>
<evidence type="ECO:0000256" key="1">
    <source>
        <dbReference type="SAM" id="Phobius"/>
    </source>
</evidence>
<accession>A0AAE4BXJ9</accession>
<proteinExistence type="predicted"/>
<reference evidence="2" key="1">
    <citation type="submission" date="2023-07" db="EMBL/GenBank/DDBJ databases">
        <title>Sorghum-associated microbial communities from plants grown in Nebraska, USA.</title>
        <authorList>
            <person name="Schachtman D."/>
        </authorList>
    </citation>
    <scope>NUCLEOTIDE SEQUENCE</scope>
    <source>
        <strain evidence="2">DS2114</strain>
    </source>
</reference>